<dbReference type="GO" id="GO:0044010">
    <property type="term" value="P:single-species biofilm formation"/>
    <property type="evidence" value="ECO:0007669"/>
    <property type="project" value="TreeGrafter"/>
</dbReference>
<comment type="caution">
    <text evidence="2">The sequence shown here is derived from an EMBL/GenBank/DDBJ whole genome shotgun (WGS) entry which is preliminary data.</text>
</comment>
<dbReference type="PIRSF" id="PIRSF006257">
    <property type="entry name" value="UCP006257"/>
    <property type="match status" value="1"/>
</dbReference>
<protein>
    <recommendedName>
        <fullName evidence="1">YqcC-like domain-containing protein</fullName>
    </recommendedName>
</protein>
<organism evidence="2 3">
    <name type="scientific">Vibrio halioticoli NBRC 102217</name>
    <dbReference type="NCBI Taxonomy" id="1219072"/>
    <lineage>
        <taxon>Bacteria</taxon>
        <taxon>Pseudomonadati</taxon>
        <taxon>Pseudomonadota</taxon>
        <taxon>Gammaproteobacteria</taxon>
        <taxon>Vibrionales</taxon>
        <taxon>Vibrionaceae</taxon>
        <taxon>Vibrio</taxon>
    </lineage>
</organism>
<dbReference type="InterPro" id="IPR023376">
    <property type="entry name" value="YqcC-like_dom"/>
</dbReference>
<evidence type="ECO:0000313" key="3">
    <source>
        <dbReference type="Proteomes" id="UP000017800"/>
    </source>
</evidence>
<dbReference type="SUPFAM" id="SSF158452">
    <property type="entry name" value="YqcC-like"/>
    <property type="match status" value="1"/>
</dbReference>
<dbReference type="InterPro" id="IPR007384">
    <property type="entry name" value="UCP006257"/>
</dbReference>
<accession>V5FGJ2</accession>
<dbReference type="PANTHER" id="PTHR39586">
    <property type="entry name" value="CYTOPLASMIC PROTEIN-RELATED"/>
    <property type="match status" value="1"/>
</dbReference>
<reference evidence="2 3" key="1">
    <citation type="submission" date="2013-11" db="EMBL/GenBank/DDBJ databases">
        <title>Whole genome shotgun sequence of Vibrio halioticoli NBRC 102217.</title>
        <authorList>
            <person name="Isaki S."/>
            <person name="Kimura A."/>
            <person name="Ohji S."/>
            <person name="Hosoyama A."/>
            <person name="Fujita N."/>
            <person name="Hashimoto M."/>
            <person name="Hosoyama Y."/>
            <person name="Yamazoe A."/>
        </authorList>
    </citation>
    <scope>NUCLEOTIDE SEQUENCE [LARGE SCALE GENOMIC DNA]</scope>
    <source>
        <strain evidence="2 3">NBRC 102217</strain>
    </source>
</reference>
<dbReference type="InterPro" id="IPR036814">
    <property type="entry name" value="YqcC-like_sf"/>
</dbReference>
<dbReference type="AlphaFoldDB" id="V5FGJ2"/>
<feature type="domain" description="YqcC-like" evidence="1">
    <location>
        <begin position="8"/>
        <end position="102"/>
    </location>
</feature>
<dbReference type="eggNOG" id="COG3098">
    <property type="taxonomic scope" value="Bacteria"/>
</dbReference>
<gene>
    <name evidence="2" type="ORF">VHA01S_014_00160</name>
</gene>
<dbReference type="EMBL" id="BAUJ01000014">
    <property type="protein sequence ID" value="GAD88991.1"/>
    <property type="molecule type" value="Genomic_DNA"/>
</dbReference>
<proteinExistence type="predicted"/>
<dbReference type="PANTHER" id="PTHR39586:SF1">
    <property type="entry name" value="CYTOPLASMIC PROTEIN"/>
    <property type="match status" value="1"/>
</dbReference>
<evidence type="ECO:0000313" key="2">
    <source>
        <dbReference type="EMBL" id="GAD88991.1"/>
    </source>
</evidence>
<evidence type="ECO:0000259" key="1">
    <source>
        <dbReference type="Pfam" id="PF04287"/>
    </source>
</evidence>
<dbReference type="Proteomes" id="UP000017800">
    <property type="component" value="Unassembled WGS sequence"/>
</dbReference>
<name>V5FGJ2_9VIBR</name>
<dbReference type="Gene3D" id="1.20.1440.40">
    <property type="entry name" value="YqcC-like"/>
    <property type="match status" value="1"/>
</dbReference>
<dbReference type="Pfam" id="PF04287">
    <property type="entry name" value="DUF446"/>
    <property type="match status" value="1"/>
</dbReference>
<sequence>MNTISKQMQKLLLSAQSRLQQADLWEADRPSLEALSSEQPFAIDTLRPEQWLQWIFIPRMNQLLNANLALPRGFEITPYFEQVCSDDVRWHPVLEVLRQIDEVCA</sequence>
<keyword evidence="3" id="KW-1185">Reference proteome</keyword>